<comment type="caution">
    <text evidence="2">The sequence shown here is derived from an EMBL/GenBank/DDBJ whole genome shotgun (WGS) entry which is preliminary data.</text>
</comment>
<sequence>MFRIFALLPILAVAAHAGNPVNLARQTTADTCVAPCQTLSTALSSAANGGLAAICNNDILNDYGSCYGCQVKSGELPQLGGQQILDAYTTGCTNSGHSVGSLTVAADGSTTGGSSGGASNASPSAGGNTAKTGGALKTSASTLVAASALVFVSFSMVL</sequence>
<proteinExistence type="predicted"/>
<dbReference type="Proteomes" id="UP001215598">
    <property type="component" value="Unassembled WGS sequence"/>
</dbReference>
<keyword evidence="3" id="KW-1185">Reference proteome</keyword>
<dbReference type="EMBL" id="JARKIB010000123">
    <property type="protein sequence ID" value="KAJ7736141.1"/>
    <property type="molecule type" value="Genomic_DNA"/>
</dbReference>
<protein>
    <submittedName>
        <fullName evidence="2">Uncharacterized protein</fullName>
    </submittedName>
</protein>
<feature type="chain" id="PRO_5042079717" evidence="1">
    <location>
        <begin position="18"/>
        <end position="158"/>
    </location>
</feature>
<keyword evidence="1" id="KW-0732">Signal</keyword>
<accession>A0AAD7I6F4</accession>
<evidence type="ECO:0000256" key="1">
    <source>
        <dbReference type="SAM" id="SignalP"/>
    </source>
</evidence>
<evidence type="ECO:0000313" key="2">
    <source>
        <dbReference type="EMBL" id="KAJ7736141.1"/>
    </source>
</evidence>
<gene>
    <name evidence="2" type="ORF">B0H16DRAFT_1574575</name>
</gene>
<organism evidence="2 3">
    <name type="scientific">Mycena metata</name>
    <dbReference type="NCBI Taxonomy" id="1033252"/>
    <lineage>
        <taxon>Eukaryota</taxon>
        <taxon>Fungi</taxon>
        <taxon>Dikarya</taxon>
        <taxon>Basidiomycota</taxon>
        <taxon>Agaricomycotina</taxon>
        <taxon>Agaricomycetes</taxon>
        <taxon>Agaricomycetidae</taxon>
        <taxon>Agaricales</taxon>
        <taxon>Marasmiineae</taxon>
        <taxon>Mycenaceae</taxon>
        <taxon>Mycena</taxon>
    </lineage>
</organism>
<reference evidence="2" key="1">
    <citation type="submission" date="2023-03" db="EMBL/GenBank/DDBJ databases">
        <title>Massive genome expansion in bonnet fungi (Mycena s.s.) driven by repeated elements and novel gene families across ecological guilds.</title>
        <authorList>
            <consortium name="Lawrence Berkeley National Laboratory"/>
            <person name="Harder C.B."/>
            <person name="Miyauchi S."/>
            <person name="Viragh M."/>
            <person name="Kuo A."/>
            <person name="Thoen E."/>
            <person name="Andreopoulos B."/>
            <person name="Lu D."/>
            <person name="Skrede I."/>
            <person name="Drula E."/>
            <person name="Henrissat B."/>
            <person name="Morin E."/>
            <person name="Kohler A."/>
            <person name="Barry K."/>
            <person name="LaButti K."/>
            <person name="Morin E."/>
            <person name="Salamov A."/>
            <person name="Lipzen A."/>
            <person name="Mereny Z."/>
            <person name="Hegedus B."/>
            <person name="Baldrian P."/>
            <person name="Stursova M."/>
            <person name="Weitz H."/>
            <person name="Taylor A."/>
            <person name="Grigoriev I.V."/>
            <person name="Nagy L.G."/>
            <person name="Martin F."/>
            <person name="Kauserud H."/>
        </authorList>
    </citation>
    <scope>NUCLEOTIDE SEQUENCE</scope>
    <source>
        <strain evidence="2">CBHHK182m</strain>
    </source>
</reference>
<feature type="signal peptide" evidence="1">
    <location>
        <begin position="1"/>
        <end position="17"/>
    </location>
</feature>
<evidence type="ECO:0000313" key="3">
    <source>
        <dbReference type="Proteomes" id="UP001215598"/>
    </source>
</evidence>
<dbReference type="AlphaFoldDB" id="A0AAD7I6F4"/>
<name>A0AAD7I6F4_9AGAR</name>